<gene>
    <name evidence="1" type="primary">LAS21</name>
    <name evidence="1" type="ORF">LTS18_002403</name>
</gene>
<name>A0ACC3CS04_9PEZI</name>
<reference evidence="1" key="1">
    <citation type="submission" date="2024-09" db="EMBL/GenBank/DDBJ databases">
        <title>Black Yeasts Isolated from many extreme environments.</title>
        <authorList>
            <person name="Coleine C."/>
            <person name="Stajich J.E."/>
            <person name="Selbmann L."/>
        </authorList>
    </citation>
    <scope>NUCLEOTIDE SEQUENCE</scope>
    <source>
        <strain evidence="1">CCFEE 5737</strain>
    </source>
</reference>
<keyword evidence="2" id="KW-1185">Reference proteome</keyword>
<proteinExistence type="predicted"/>
<evidence type="ECO:0000313" key="2">
    <source>
        <dbReference type="Proteomes" id="UP001186974"/>
    </source>
</evidence>
<sequence length="282" mass="31027">MSRRWSDISLVVANILIPVAALVFATGFFPYKAYLPGLAQYQPLEGYGNPPQAQFDKVVFMVVDALRSDFVYTNTSGFKFTQSLIRDGFAIPLTAHATSPTITQPRLKAMTTGGIPSFLDFILNFAEDDTTATLAHQDTWLAQLKAKQSGKLIMYGDDTWLKLFPDTFSRADGTSSFFVSDFTEVDNNVTRHVPDELRQSDWSALIMHYLGLDHIGHKTGPQGPNMLPKQVEMDGIVEQIYTSMENEAHLQSTLFVLCGDHGMNEGGNHGGSAPGETSPALL</sequence>
<dbReference type="EMBL" id="JAWDJW010012546">
    <property type="protein sequence ID" value="KAK3044014.1"/>
    <property type="molecule type" value="Genomic_DNA"/>
</dbReference>
<feature type="non-terminal residue" evidence="1">
    <location>
        <position position="282"/>
    </location>
</feature>
<dbReference type="Proteomes" id="UP001186974">
    <property type="component" value="Unassembled WGS sequence"/>
</dbReference>
<comment type="caution">
    <text evidence="1">The sequence shown here is derived from an EMBL/GenBank/DDBJ whole genome shotgun (WGS) entry which is preliminary data.</text>
</comment>
<protein>
    <submittedName>
        <fullName evidence="1">Major facilitator super transporter protein</fullName>
    </submittedName>
</protein>
<accession>A0ACC3CS04</accession>
<evidence type="ECO:0000313" key="1">
    <source>
        <dbReference type="EMBL" id="KAK3044014.1"/>
    </source>
</evidence>
<organism evidence="1 2">
    <name type="scientific">Coniosporium uncinatum</name>
    <dbReference type="NCBI Taxonomy" id="93489"/>
    <lineage>
        <taxon>Eukaryota</taxon>
        <taxon>Fungi</taxon>
        <taxon>Dikarya</taxon>
        <taxon>Ascomycota</taxon>
        <taxon>Pezizomycotina</taxon>
        <taxon>Dothideomycetes</taxon>
        <taxon>Dothideomycetes incertae sedis</taxon>
        <taxon>Coniosporium</taxon>
    </lineage>
</organism>